<dbReference type="EMBL" id="JACXAI010000001">
    <property type="protein sequence ID" value="MBD1378687.1"/>
    <property type="molecule type" value="Genomic_DNA"/>
</dbReference>
<keyword evidence="1" id="KW-0812">Transmembrane</keyword>
<gene>
    <name evidence="2" type="primary">spoVAC</name>
    <name evidence="2" type="ORF">IC621_00455</name>
</gene>
<dbReference type="InterPro" id="IPR014203">
    <property type="entry name" value="Spore_V_AC"/>
</dbReference>
<keyword evidence="1" id="KW-1133">Transmembrane helix</keyword>
<dbReference type="InterPro" id="IPR005562">
    <property type="entry name" value="SpoVA"/>
</dbReference>
<feature type="transmembrane region" description="Helical" evidence="1">
    <location>
        <begin position="123"/>
        <end position="145"/>
    </location>
</feature>
<dbReference type="PANTHER" id="PTHR38450:SF1">
    <property type="entry name" value="STAGE V SPORULATION PROTEIN AC"/>
    <property type="match status" value="1"/>
</dbReference>
<organism evidence="2 3">
    <name type="scientific">Metabacillus arenae</name>
    <dbReference type="NCBI Taxonomy" id="2771434"/>
    <lineage>
        <taxon>Bacteria</taxon>
        <taxon>Bacillati</taxon>
        <taxon>Bacillota</taxon>
        <taxon>Bacilli</taxon>
        <taxon>Bacillales</taxon>
        <taxon>Bacillaceae</taxon>
        <taxon>Metabacillus</taxon>
    </lineage>
</organism>
<dbReference type="Proteomes" id="UP000626844">
    <property type="component" value="Unassembled WGS sequence"/>
</dbReference>
<evidence type="ECO:0000256" key="1">
    <source>
        <dbReference type="SAM" id="Phobius"/>
    </source>
</evidence>
<accession>A0A926NID6</accession>
<comment type="caution">
    <text evidence="2">The sequence shown here is derived from an EMBL/GenBank/DDBJ whole genome shotgun (WGS) entry which is preliminary data.</text>
</comment>
<protein>
    <submittedName>
        <fullName evidence="2">Stage V sporulation protein AC</fullName>
    </submittedName>
</protein>
<name>A0A926NID6_9BACI</name>
<dbReference type="PANTHER" id="PTHR38450">
    <property type="entry name" value="STAGE V SPORULATION PROTEIN AC-RELATED"/>
    <property type="match status" value="1"/>
</dbReference>
<keyword evidence="1" id="KW-0472">Membrane</keyword>
<proteinExistence type="predicted"/>
<feature type="transmembrane region" description="Helical" evidence="1">
    <location>
        <begin position="21"/>
        <end position="42"/>
    </location>
</feature>
<evidence type="ECO:0000313" key="2">
    <source>
        <dbReference type="EMBL" id="MBD1378687.1"/>
    </source>
</evidence>
<sequence length="151" mass="16324">MEKLKENYSNKIKDYQPKVPYFLNCLKAFVVGGIICTIGQGIQNFYMYCFNFDEKTAGNPTVATLILISALLTGFGIYDRIGQFAGAGSAVPVTGFANSMTSAALEHRSEGLVLGVATNMFKLAGSVIVFGVVAAYIVGMIRFFFNSVFPS</sequence>
<dbReference type="NCBIfam" id="TIGR02838">
    <property type="entry name" value="spore_V_AC"/>
    <property type="match status" value="1"/>
</dbReference>
<reference evidence="2" key="1">
    <citation type="submission" date="2020-09" db="EMBL/GenBank/DDBJ databases">
        <title>A novel bacterium of genus Bacillus, isolated from South China Sea.</title>
        <authorList>
            <person name="Huang H."/>
            <person name="Mo K."/>
            <person name="Hu Y."/>
        </authorList>
    </citation>
    <scope>NUCLEOTIDE SEQUENCE</scope>
    <source>
        <strain evidence="2">IB182487</strain>
    </source>
</reference>
<dbReference type="AlphaFoldDB" id="A0A926NID6"/>
<feature type="transmembrane region" description="Helical" evidence="1">
    <location>
        <begin position="62"/>
        <end position="78"/>
    </location>
</feature>
<evidence type="ECO:0000313" key="3">
    <source>
        <dbReference type="Proteomes" id="UP000626844"/>
    </source>
</evidence>
<dbReference type="RefSeq" id="WP_191154664.1">
    <property type="nucleotide sequence ID" value="NZ_JACXAI010000001.1"/>
</dbReference>
<keyword evidence="3" id="KW-1185">Reference proteome</keyword>
<dbReference type="Pfam" id="PF03862">
    <property type="entry name" value="SpoVAC_SpoVAEB"/>
    <property type="match status" value="1"/>
</dbReference>